<evidence type="ECO:0000313" key="13">
    <source>
        <dbReference type="Proteomes" id="UP000015103"/>
    </source>
</evidence>
<dbReference type="Gene3D" id="3.40.50.300">
    <property type="entry name" value="P-loop containing nucleotide triphosphate hydrolases"/>
    <property type="match status" value="1"/>
</dbReference>
<dbReference type="GO" id="GO:0005657">
    <property type="term" value="C:replication fork"/>
    <property type="evidence" value="ECO:0007669"/>
    <property type="project" value="InterPro"/>
</dbReference>
<dbReference type="Pfam" id="PF08320">
    <property type="entry name" value="PIG-X"/>
    <property type="match status" value="1"/>
</dbReference>
<dbReference type="GO" id="GO:0005813">
    <property type="term" value="C:centrosome"/>
    <property type="evidence" value="ECO:0007669"/>
    <property type="project" value="TreeGrafter"/>
</dbReference>
<accession>T1I1R7</accession>
<evidence type="ECO:0000256" key="7">
    <source>
        <dbReference type="ARBA" id="ARBA00022989"/>
    </source>
</evidence>
<evidence type="ECO:0000256" key="4">
    <source>
        <dbReference type="ARBA" id="ARBA00022502"/>
    </source>
</evidence>
<sequence length="586" mass="67084">MVLHKRGVRNCTPVSKKLSLHLETKVREDVLRSENNNFLQILNQACSDHQSSGGMIRDVRDARGEFAEMCALEFCMSTGFLEYRKEFVKFAGGMETRSKVCKEGLLGGFQNCQVTLVEDKLLQRRLQKRPSLQGLDAHLFPNGPKPREVIEITGEAGTGKTLLLLEFIKKSILPIRYNEFQIDGLEAEVVYMNCDHHFNIFKLVSLMEDYLSRCLLTPDSDLIEEIISTSLKRLTVFNIFDSETMMTTFHLLSNLLCMNSNISLILIDSISAYYWQDAMIRGIRKMDLYVLTVLKLLHKSIKDFQVTVIFTRPQYFQSKSGVECSPVYDLCKINTSIHLQQRIRDDTKCNIAEVRTCSAMMVVFYEILQNGVVWSNLIIKGDVSNYGAKLQWSINAQGFHREIQYNLEISDYGTRHECSMLAKQVIPHSLYVNKDQLEDLRRLKKVTAVVNDFVDTEMPEDVSVPHDVYLFSILNETDNILTSNIYLPIHVRYHSPQPGGGFQSAILSPPEIYVICTQFPMNYSTGSQFPCFHDSTQLCEYHQLPYEIDENLLEILVPVGNSDHFNTVVLITYFVTIAGVQELDVY</sequence>
<dbReference type="EMBL" id="ACPB03018230">
    <property type="status" value="NOT_ANNOTATED_CDS"/>
    <property type="molecule type" value="Genomic_DNA"/>
</dbReference>
<comment type="subcellular location">
    <subcellularLocation>
        <location evidence="1 10">Endoplasmic reticulum membrane</location>
        <topology evidence="1 10">Single-pass membrane protein</topology>
    </subcellularLocation>
</comment>
<keyword evidence="5" id="KW-0812">Transmembrane</keyword>
<keyword evidence="9" id="KW-0325">Glycoprotein</keyword>
<proteinExistence type="inferred from homology"/>
<protein>
    <recommendedName>
        <fullName evidence="10">Phosphatidylinositol-glycan biosynthesis class X protein</fullName>
    </recommendedName>
</protein>
<dbReference type="UniPathway" id="UPA00196"/>
<evidence type="ECO:0000256" key="3">
    <source>
        <dbReference type="ARBA" id="ARBA00010345"/>
    </source>
</evidence>
<comment type="pathway">
    <text evidence="2 10">Glycolipid biosynthesis; glycosylphosphatidylinositol-anchor biosynthesis.</text>
</comment>
<dbReference type="SMART" id="SM00780">
    <property type="entry name" value="PIG-X"/>
    <property type="match status" value="1"/>
</dbReference>
<dbReference type="GO" id="GO:0005524">
    <property type="term" value="F:ATP binding"/>
    <property type="evidence" value="ECO:0007669"/>
    <property type="project" value="InterPro"/>
</dbReference>
<dbReference type="InterPro" id="IPR020588">
    <property type="entry name" value="RecA_ATP-bd"/>
</dbReference>
<keyword evidence="4 10" id="KW-0337">GPI-anchor biosynthesis</keyword>
<evidence type="ECO:0000256" key="8">
    <source>
        <dbReference type="ARBA" id="ARBA00023136"/>
    </source>
</evidence>
<dbReference type="eggNOG" id="KOG2166">
    <property type="taxonomic scope" value="Eukaryota"/>
</dbReference>
<dbReference type="STRING" id="13249.T1I1R7"/>
<dbReference type="SUPFAM" id="SSF52540">
    <property type="entry name" value="P-loop containing nucleoside triphosphate hydrolases"/>
    <property type="match status" value="1"/>
</dbReference>
<dbReference type="HOGENOM" id="CLU_465642_0_0_1"/>
<dbReference type="eggNOG" id="KOG2859">
    <property type="taxonomic scope" value="Eukaryota"/>
</dbReference>
<dbReference type="InterPro" id="IPR030547">
    <property type="entry name" value="XRCC2"/>
</dbReference>
<dbReference type="InterPro" id="IPR027417">
    <property type="entry name" value="P-loop_NTPase"/>
</dbReference>
<dbReference type="GO" id="GO:0042148">
    <property type="term" value="P:DNA strand invasion"/>
    <property type="evidence" value="ECO:0007669"/>
    <property type="project" value="TreeGrafter"/>
</dbReference>
<dbReference type="GO" id="GO:0000724">
    <property type="term" value="P:double-strand break repair via homologous recombination"/>
    <property type="evidence" value="ECO:0007669"/>
    <property type="project" value="InterPro"/>
</dbReference>
<keyword evidence="6 10" id="KW-0256">Endoplasmic reticulum</keyword>
<dbReference type="GO" id="GO:0140664">
    <property type="term" value="F:ATP-dependent DNA damage sensor activity"/>
    <property type="evidence" value="ECO:0007669"/>
    <property type="project" value="InterPro"/>
</dbReference>
<dbReference type="InParanoid" id="T1I1R7"/>
<evidence type="ECO:0000256" key="6">
    <source>
        <dbReference type="ARBA" id="ARBA00022824"/>
    </source>
</evidence>
<dbReference type="PANTHER" id="PTHR46644">
    <property type="entry name" value="DNA REPAIR PROTEIN XRCC2"/>
    <property type="match status" value="1"/>
</dbReference>
<comment type="function">
    <text evidence="10">Stabilizing subunit of the glycosylphosphatidylinositol-mannosyltransferase I complex which catalyzes the transfer of the first mannose, via an alpha-1,4 bond from a dolichol-phosphate-mannose (Dol-P-Man) to the glucosaminyl acyl phosphatidylinositol (GlcN-(acyl)PI) intermediate to generate alpha-D-Man-(1-&gt;4)-alpha-D-GlcN-(1-&gt;6)-(1-radyl,2-acyl-sn-glycero-3-phospho)-2-acyl-inositol and participates in the sixth step of the glycosylphosphatidylinositol-anchor biosynthesis. Probably acts by stabilizing the mannosyltransferase PIGM.</text>
</comment>
<keyword evidence="8" id="KW-0472">Membrane</keyword>
<name>T1I1R7_RHOPR</name>
<dbReference type="GO" id="GO:0033063">
    <property type="term" value="C:Rad51B-Rad51C-Rad51D-XRCC2 complex"/>
    <property type="evidence" value="ECO:0007669"/>
    <property type="project" value="InterPro"/>
</dbReference>
<dbReference type="PROSITE" id="PS50162">
    <property type="entry name" value="RECA_2"/>
    <property type="match status" value="1"/>
</dbReference>
<dbReference type="Pfam" id="PF08423">
    <property type="entry name" value="Rad51"/>
    <property type="match status" value="1"/>
</dbReference>
<keyword evidence="7" id="KW-1133">Transmembrane helix</keyword>
<dbReference type="AlphaFoldDB" id="T1I1R7"/>
<dbReference type="CDD" id="cd19490">
    <property type="entry name" value="XRCC2"/>
    <property type="match status" value="1"/>
</dbReference>
<dbReference type="Proteomes" id="UP000015103">
    <property type="component" value="Unassembled WGS sequence"/>
</dbReference>
<reference evidence="12" key="1">
    <citation type="submission" date="2015-05" db="UniProtKB">
        <authorList>
            <consortium name="EnsemblMetazoa"/>
        </authorList>
    </citation>
    <scope>IDENTIFICATION</scope>
</reference>
<dbReference type="InterPro" id="IPR013233">
    <property type="entry name" value="PIG-X/PBN1"/>
</dbReference>
<dbReference type="GO" id="GO:0000400">
    <property type="term" value="F:four-way junction DNA binding"/>
    <property type="evidence" value="ECO:0007669"/>
    <property type="project" value="TreeGrafter"/>
</dbReference>
<evidence type="ECO:0000256" key="9">
    <source>
        <dbReference type="ARBA" id="ARBA00023180"/>
    </source>
</evidence>
<dbReference type="EMBL" id="ACPB03018229">
    <property type="status" value="NOT_ANNOTATED_CDS"/>
    <property type="molecule type" value="Genomic_DNA"/>
</dbReference>
<evidence type="ECO:0000256" key="1">
    <source>
        <dbReference type="ARBA" id="ARBA00004389"/>
    </source>
</evidence>
<feature type="domain" description="RecA family profile 1" evidence="11">
    <location>
        <begin position="124"/>
        <end position="318"/>
    </location>
</feature>
<evidence type="ECO:0000313" key="12">
    <source>
        <dbReference type="EnsemblMetazoa" id="RPRC010237-PA"/>
    </source>
</evidence>
<keyword evidence="13" id="KW-1185">Reference proteome</keyword>
<dbReference type="EnsemblMetazoa" id="RPRC010237-RA">
    <property type="protein sequence ID" value="RPRC010237-PA"/>
    <property type="gene ID" value="RPRC010237"/>
</dbReference>
<dbReference type="VEuPathDB" id="VectorBase:RPRC010237"/>
<dbReference type="GO" id="GO:0006506">
    <property type="term" value="P:GPI anchor biosynthetic process"/>
    <property type="evidence" value="ECO:0007669"/>
    <property type="project" value="UniProtKB-UniPathway"/>
</dbReference>
<dbReference type="GO" id="GO:0005789">
    <property type="term" value="C:endoplasmic reticulum membrane"/>
    <property type="evidence" value="ECO:0007669"/>
    <property type="project" value="UniProtKB-SubCell"/>
</dbReference>
<evidence type="ECO:0000256" key="5">
    <source>
        <dbReference type="ARBA" id="ARBA00022692"/>
    </source>
</evidence>
<evidence type="ECO:0000256" key="10">
    <source>
        <dbReference type="RuleBase" id="RU366056"/>
    </source>
</evidence>
<comment type="similarity">
    <text evidence="3 10">Belongs to the PIGX family.</text>
</comment>
<dbReference type="InterPro" id="IPR013632">
    <property type="entry name" value="Rad51_C"/>
</dbReference>
<dbReference type="PANTHER" id="PTHR46644:SF2">
    <property type="entry name" value="DNA REPAIR PROTEIN XRCC2"/>
    <property type="match status" value="1"/>
</dbReference>
<organism evidence="12 13">
    <name type="scientific">Rhodnius prolixus</name>
    <name type="common">Triatomid bug</name>
    <dbReference type="NCBI Taxonomy" id="13249"/>
    <lineage>
        <taxon>Eukaryota</taxon>
        <taxon>Metazoa</taxon>
        <taxon>Ecdysozoa</taxon>
        <taxon>Arthropoda</taxon>
        <taxon>Hexapoda</taxon>
        <taxon>Insecta</taxon>
        <taxon>Pterygota</taxon>
        <taxon>Neoptera</taxon>
        <taxon>Paraneoptera</taxon>
        <taxon>Hemiptera</taxon>
        <taxon>Heteroptera</taxon>
        <taxon>Panheteroptera</taxon>
        <taxon>Cimicomorpha</taxon>
        <taxon>Reduviidae</taxon>
        <taxon>Triatominae</taxon>
        <taxon>Rhodnius</taxon>
    </lineage>
</organism>
<dbReference type="Gene3D" id="1.20.1310.10">
    <property type="entry name" value="Cullin Repeats"/>
    <property type="match status" value="1"/>
</dbReference>
<evidence type="ECO:0000256" key="2">
    <source>
        <dbReference type="ARBA" id="ARBA00004687"/>
    </source>
</evidence>
<evidence type="ECO:0000259" key="11">
    <source>
        <dbReference type="PROSITE" id="PS50162"/>
    </source>
</evidence>